<feature type="domain" description="Adaptor protein ClpS core" evidence="1">
    <location>
        <begin position="22"/>
        <end position="83"/>
    </location>
</feature>
<dbReference type="Gene3D" id="3.30.1390.10">
    <property type="match status" value="1"/>
</dbReference>
<proteinExistence type="predicted"/>
<dbReference type="GO" id="GO:0030163">
    <property type="term" value="P:protein catabolic process"/>
    <property type="evidence" value="ECO:0007669"/>
    <property type="project" value="InterPro"/>
</dbReference>
<gene>
    <name evidence="2" type="ORF">OM075_21575</name>
</gene>
<dbReference type="GO" id="GO:0006508">
    <property type="term" value="P:proteolysis"/>
    <property type="evidence" value="ECO:0007669"/>
    <property type="project" value="UniProtKB-KW"/>
</dbReference>
<dbReference type="Pfam" id="PF02617">
    <property type="entry name" value="ClpS"/>
    <property type="match status" value="1"/>
</dbReference>
<keyword evidence="3" id="KW-1185">Reference proteome</keyword>
<reference evidence="2" key="1">
    <citation type="submission" date="2022-10" db="EMBL/GenBank/DDBJ databases">
        <authorList>
            <person name="Yu W.X."/>
        </authorList>
    </citation>
    <scope>NUCLEOTIDE SEQUENCE</scope>
    <source>
        <strain evidence="2">AAT</strain>
    </source>
</reference>
<dbReference type="InterPro" id="IPR003769">
    <property type="entry name" value="ClpS_core"/>
</dbReference>
<dbReference type="EMBL" id="JAPDPJ010000080">
    <property type="protein sequence ID" value="MCW3789071.1"/>
    <property type="molecule type" value="Genomic_DNA"/>
</dbReference>
<comment type="caution">
    <text evidence="2">The sequence shown here is derived from an EMBL/GenBank/DDBJ whole genome shotgun (WGS) entry which is preliminary data.</text>
</comment>
<dbReference type="Proteomes" id="UP001209229">
    <property type="component" value="Unassembled WGS sequence"/>
</dbReference>
<evidence type="ECO:0000259" key="1">
    <source>
        <dbReference type="Pfam" id="PF02617"/>
    </source>
</evidence>
<keyword evidence="2" id="KW-0378">Hydrolase</keyword>
<dbReference type="InterPro" id="IPR014719">
    <property type="entry name" value="Ribosomal_bL12_C/ClpS-like"/>
</dbReference>
<dbReference type="RefSeq" id="WP_301192627.1">
    <property type="nucleotide sequence ID" value="NZ_JAPDPJ010000080.1"/>
</dbReference>
<organism evidence="2 3">
    <name type="scientific">Plebeiibacterium sediminum</name>
    <dbReference type="NCBI Taxonomy" id="2992112"/>
    <lineage>
        <taxon>Bacteria</taxon>
        <taxon>Pseudomonadati</taxon>
        <taxon>Bacteroidota</taxon>
        <taxon>Bacteroidia</taxon>
        <taxon>Marinilabiliales</taxon>
        <taxon>Marinilabiliaceae</taxon>
        <taxon>Plebeiibacterium</taxon>
    </lineage>
</organism>
<evidence type="ECO:0000313" key="3">
    <source>
        <dbReference type="Proteomes" id="UP001209229"/>
    </source>
</evidence>
<accession>A0AAE3M883</accession>
<dbReference type="GO" id="GO:0008233">
    <property type="term" value="F:peptidase activity"/>
    <property type="evidence" value="ECO:0007669"/>
    <property type="project" value="UniProtKB-KW"/>
</dbReference>
<protein>
    <submittedName>
        <fullName evidence="2">ATP-dependent Clp protease adaptor ClpS</fullName>
    </submittedName>
</protein>
<sequence>MESFGKKWKSGRLSKDEEQLKSLTLHNDDINSFEFVIQALCEVCDHNDVQAEQCAFLTHFTGKCQIKIGTKEELSPIHKQLQDKKLSVTIE</sequence>
<dbReference type="SUPFAM" id="SSF54736">
    <property type="entry name" value="ClpS-like"/>
    <property type="match status" value="1"/>
</dbReference>
<evidence type="ECO:0000313" key="2">
    <source>
        <dbReference type="EMBL" id="MCW3789071.1"/>
    </source>
</evidence>
<dbReference type="AlphaFoldDB" id="A0AAE3M883"/>
<name>A0AAE3M883_9BACT</name>
<keyword evidence="2" id="KW-0645">Protease</keyword>